<keyword evidence="1" id="KW-0175">Coiled coil</keyword>
<organism evidence="4 5">
    <name type="scientific">Abeliophyllum distichum</name>
    <dbReference type="NCBI Taxonomy" id="126358"/>
    <lineage>
        <taxon>Eukaryota</taxon>
        <taxon>Viridiplantae</taxon>
        <taxon>Streptophyta</taxon>
        <taxon>Embryophyta</taxon>
        <taxon>Tracheophyta</taxon>
        <taxon>Spermatophyta</taxon>
        <taxon>Magnoliopsida</taxon>
        <taxon>eudicotyledons</taxon>
        <taxon>Gunneridae</taxon>
        <taxon>Pentapetalae</taxon>
        <taxon>asterids</taxon>
        <taxon>lamiids</taxon>
        <taxon>Lamiales</taxon>
        <taxon>Oleaceae</taxon>
        <taxon>Forsythieae</taxon>
        <taxon>Abeliophyllum</taxon>
    </lineage>
</organism>
<gene>
    <name evidence="4" type="ORF">Adt_02758</name>
</gene>
<dbReference type="AlphaFoldDB" id="A0ABD1VWW2"/>
<protein>
    <submittedName>
        <fullName evidence="4">Bromodomain adjacent to zinc finger domain 1A</fullName>
    </submittedName>
</protein>
<name>A0ABD1VWW2_9LAMI</name>
<dbReference type="PANTHER" id="PTHR31099:SF28">
    <property type="entry name" value="F5J5.12"/>
    <property type="match status" value="1"/>
</dbReference>
<dbReference type="Proteomes" id="UP001604336">
    <property type="component" value="Unassembled WGS sequence"/>
</dbReference>
<evidence type="ECO:0000256" key="2">
    <source>
        <dbReference type="SAM" id="MobiDB-lite"/>
    </source>
</evidence>
<evidence type="ECO:0000259" key="3">
    <source>
        <dbReference type="Pfam" id="PF04195"/>
    </source>
</evidence>
<comment type="caution">
    <text evidence="4">The sequence shown here is derived from an EMBL/GenBank/DDBJ whole genome shotgun (WGS) entry which is preliminary data.</text>
</comment>
<dbReference type="InterPro" id="IPR007321">
    <property type="entry name" value="Transposase_28"/>
</dbReference>
<evidence type="ECO:0000256" key="1">
    <source>
        <dbReference type="SAM" id="Coils"/>
    </source>
</evidence>
<feature type="domain" description="Transposase (putative) gypsy type" evidence="3">
    <location>
        <begin position="216"/>
        <end position="282"/>
    </location>
</feature>
<keyword evidence="5" id="KW-1185">Reference proteome</keyword>
<feature type="compositionally biased region" description="Low complexity" evidence="2">
    <location>
        <begin position="1"/>
        <end position="14"/>
    </location>
</feature>
<sequence>MVTSSDSSSTNKSDCSLRDPSYRTLSIGIDDNFPPVEEWTFISSLGRGGPRYLNNLVNEVDGGGQARPKLGVGGQAHPRLTARRLAGGGRPCPPLAGSGGLARPPAGGGQPRPPFAADKHPLPLLFEADPILEISSSIGLVDSDTNSSTVPLPFNIQTEYSPSGHLIELDLPKEAGVYNSKSFIKMLKKYELPPGYLYRVPNPSERIPGSDPREVVVYRDSMTAGLRFPLHPLFVSFFNEFHVTPGQLTPNSWRISTYFLYLCLTNNIEPCLRLFRSIFDMYPVLGSNCYAYIQLKVKLLLPHFPSSNSGWRRRFFFVRPEVGQFPFKTCWRTPFCKHFNEPLDLDHELKTRLDKILSLKPPESQMSEVLSNENLRRVHIGSPEDMDDFDFGGVMDVAGFATDAEDPSLSPLNKKKRRADKGKAIAETTTTPRSVPRTTRGNNAHAFKEFGFPPVDSTTEAEIMLGCVNEKLIESLKNKEATAMRRIMYTNHRRMLVMEEKVLRDLEKFEKRAADRDHDKKKAVAEVQSLLDKAIAESKKKDNENAYLQKEVDQLRKKLETADDEAIAGYKMSAEYKSNLHMYGAESLKAAIKMTKEWLVDDHSEIDPDEFDRYLRKRRAADLAAKKVKVTNHGGVGSQPAGSLDN</sequence>
<dbReference type="Pfam" id="PF04195">
    <property type="entry name" value="Transposase_28"/>
    <property type="match status" value="1"/>
</dbReference>
<accession>A0ABD1VWW2</accession>
<feature type="region of interest" description="Disordered" evidence="2">
    <location>
        <begin position="84"/>
        <end position="114"/>
    </location>
</feature>
<feature type="region of interest" description="Disordered" evidence="2">
    <location>
        <begin position="405"/>
        <end position="447"/>
    </location>
</feature>
<reference evidence="5" key="1">
    <citation type="submission" date="2024-07" db="EMBL/GenBank/DDBJ databases">
        <title>Two chromosome-level genome assemblies of Korean endemic species Abeliophyllum distichum and Forsythia ovata (Oleaceae).</title>
        <authorList>
            <person name="Jang H."/>
        </authorList>
    </citation>
    <scope>NUCLEOTIDE SEQUENCE [LARGE SCALE GENOMIC DNA]</scope>
</reference>
<evidence type="ECO:0000313" key="5">
    <source>
        <dbReference type="Proteomes" id="UP001604336"/>
    </source>
</evidence>
<proteinExistence type="predicted"/>
<feature type="coiled-coil region" evidence="1">
    <location>
        <begin position="538"/>
        <end position="565"/>
    </location>
</feature>
<feature type="region of interest" description="Disordered" evidence="2">
    <location>
        <begin position="1"/>
        <end position="20"/>
    </location>
</feature>
<evidence type="ECO:0000313" key="4">
    <source>
        <dbReference type="EMBL" id="KAL2541780.1"/>
    </source>
</evidence>
<feature type="compositionally biased region" description="Low complexity" evidence="2">
    <location>
        <begin position="428"/>
        <end position="440"/>
    </location>
</feature>
<feature type="region of interest" description="Disordered" evidence="2">
    <location>
        <begin position="627"/>
        <end position="646"/>
    </location>
</feature>
<dbReference type="PANTHER" id="PTHR31099">
    <property type="entry name" value="OS06G0165300 PROTEIN"/>
    <property type="match status" value="1"/>
</dbReference>
<dbReference type="EMBL" id="JBFOLK010000001">
    <property type="protein sequence ID" value="KAL2541780.1"/>
    <property type="molecule type" value="Genomic_DNA"/>
</dbReference>